<dbReference type="GO" id="GO:0032259">
    <property type="term" value="P:methylation"/>
    <property type="evidence" value="ECO:0007669"/>
    <property type="project" value="UniProtKB-KW"/>
</dbReference>
<name>A0A9X3EXF8_9BACT</name>
<dbReference type="EC" id="2.1.1.-" evidence="4"/>
<dbReference type="GO" id="GO:0003677">
    <property type="term" value="F:DNA binding"/>
    <property type="evidence" value="ECO:0007669"/>
    <property type="project" value="InterPro"/>
</dbReference>
<dbReference type="PROSITE" id="PS00092">
    <property type="entry name" value="N6_MTASE"/>
    <property type="match status" value="1"/>
</dbReference>
<dbReference type="PANTHER" id="PTHR13370">
    <property type="entry name" value="RNA METHYLASE-RELATED"/>
    <property type="match status" value="1"/>
</dbReference>
<dbReference type="InterPro" id="IPR029063">
    <property type="entry name" value="SAM-dependent_MTases_sf"/>
</dbReference>
<evidence type="ECO:0000256" key="3">
    <source>
        <dbReference type="ARBA" id="ARBA00022679"/>
    </source>
</evidence>
<dbReference type="PRINTS" id="PR00508">
    <property type="entry name" value="S21N4MTFRASE"/>
</dbReference>
<evidence type="ECO:0000256" key="4">
    <source>
        <dbReference type="RuleBase" id="RU362026"/>
    </source>
</evidence>
<evidence type="ECO:0000256" key="2">
    <source>
        <dbReference type="ARBA" id="ARBA00022603"/>
    </source>
</evidence>
<dbReference type="GO" id="GO:0008170">
    <property type="term" value="F:N-methyltransferase activity"/>
    <property type="evidence" value="ECO:0007669"/>
    <property type="project" value="InterPro"/>
</dbReference>
<protein>
    <recommendedName>
        <fullName evidence="4">Methyltransferase</fullName>
        <ecNumber evidence="4">2.1.1.-</ecNumber>
    </recommendedName>
</protein>
<evidence type="ECO:0000256" key="1">
    <source>
        <dbReference type="ARBA" id="ARBA00006594"/>
    </source>
</evidence>
<comment type="similarity">
    <text evidence="1 4">Belongs to the N(4)/N(6)-methyltransferase family.</text>
</comment>
<dbReference type="InterPro" id="IPR001091">
    <property type="entry name" value="RM_Methyltransferase"/>
</dbReference>
<dbReference type="Pfam" id="PF01555">
    <property type="entry name" value="N6_N4_Mtase"/>
    <property type="match status" value="1"/>
</dbReference>
<dbReference type="PANTHER" id="PTHR13370:SF3">
    <property type="entry name" value="TRNA (GUANINE(10)-N2)-METHYLTRANSFERASE HOMOLOG"/>
    <property type="match status" value="1"/>
</dbReference>
<evidence type="ECO:0000313" key="6">
    <source>
        <dbReference type="EMBL" id="MCY1011962.1"/>
    </source>
</evidence>
<evidence type="ECO:0000313" key="7">
    <source>
        <dbReference type="Proteomes" id="UP001150924"/>
    </source>
</evidence>
<dbReference type="InterPro" id="IPR002052">
    <property type="entry name" value="DNA_methylase_N6_adenine_CS"/>
</dbReference>
<organism evidence="6 7">
    <name type="scientific">Nannocystis pusilla</name>
    <dbReference type="NCBI Taxonomy" id="889268"/>
    <lineage>
        <taxon>Bacteria</taxon>
        <taxon>Pseudomonadati</taxon>
        <taxon>Myxococcota</taxon>
        <taxon>Polyangia</taxon>
        <taxon>Nannocystales</taxon>
        <taxon>Nannocystaceae</taxon>
        <taxon>Nannocystis</taxon>
    </lineage>
</organism>
<dbReference type="EMBL" id="JAPNKE010000002">
    <property type="protein sequence ID" value="MCY1011962.1"/>
    <property type="molecule type" value="Genomic_DNA"/>
</dbReference>
<comment type="caution">
    <text evidence="6">The sequence shown here is derived from an EMBL/GenBank/DDBJ whole genome shotgun (WGS) entry which is preliminary data.</text>
</comment>
<dbReference type="Gene3D" id="3.40.50.150">
    <property type="entry name" value="Vaccinia Virus protein VP39"/>
    <property type="match status" value="1"/>
</dbReference>
<accession>A0A9X3EXF8</accession>
<dbReference type="Proteomes" id="UP001150924">
    <property type="component" value="Unassembled WGS sequence"/>
</dbReference>
<gene>
    <name evidence="6" type="ORF">OV079_41750</name>
</gene>
<dbReference type="GO" id="GO:0009007">
    <property type="term" value="F:site-specific DNA-methyltransferase (adenine-specific) activity"/>
    <property type="evidence" value="ECO:0007669"/>
    <property type="project" value="TreeGrafter"/>
</dbReference>
<sequence>MVVQKPLPEPTWRSADNRARLYKGDSLEILERVPAESVDVIFADPPYFLSNGGSTCRAGKRTSVDKGAWDKSNGVEENHAFNHRWLSACQRALKPNGTMWVSGTGHVIYSVGYAMQQLGFKMLNEIVWEKPNPPPNLSCRYFTHATETLLWAAKSRKSRHVFNYDRMREMNDGKQMKTVWRLTAPGQKEKLLGRHPTQKPLALLERLLLASCPDNAQVLDPFNGSGTTGVAAVTLGHSYMGIDLEQEYIDLTQARLLDAVPSLRERPALQVVR</sequence>
<keyword evidence="2 6" id="KW-0489">Methyltransferase</keyword>
<dbReference type="GO" id="GO:0005737">
    <property type="term" value="C:cytoplasm"/>
    <property type="evidence" value="ECO:0007669"/>
    <property type="project" value="TreeGrafter"/>
</dbReference>
<proteinExistence type="inferred from homology"/>
<keyword evidence="7" id="KW-1185">Reference proteome</keyword>
<dbReference type="AlphaFoldDB" id="A0A9X3EXF8"/>
<evidence type="ECO:0000259" key="5">
    <source>
        <dbReference type="Pfam" id="PF01555"/>
    </source>
</evidence>
<dbReference type="InterPro" id="IPR002941">
    <property type="entry name" value="DNA_methylase_N4/N6"/>
</dbReference>
<reference evidence="6" key="1">
    <citation type="submission" date="2022-11" db="EMBL/GenBank/DDBJ databases">
        <title>Minimal conservation of predation-associated metabolite biosynthetic gene clusters underscores biosynthetic potential of Myxococcota including descriptions for ten novel species: Archangium lansinium sp. nov., Myxococcus landrumus sp. nov., Nannocystis bai.</title>
        <authorList>
            <person name="Ahearne A."/>
            <person name="Stevens C."/>
            <person name="Phillips K."/>
        </authorList>
    </citation>
    <scope>NUCLEOTIDE SEQUENCE</scope>
    <source>
        <strain evidence="6">Na p29</strain>
    </source>
</reference>
<feature type="domain" description="DNA methylase N-4/N-6" evidence="5">
    <location>
        <begin position="38"/>
        <end position="253"/>
    </location>
</feature>
<dbReference type="SUPFAM" id="SSF53335">
    <property type="entry name" value="S-adenosyl-L-methionine-dependent methyltransferases"/>
    <property type="match status" value="1"/>
</dbReference>
<keyword evidence="3" id="KW-0808">Transferase</keyword>